<dbReference type="Proteomes" id="UP000309997">
    <property type="component" value="Unassembled WGS sequence"/>
</dbReference>
<keyword evidence="2" id="KW-1185">Reference proteome</keyword>
<protein>
    <submittedName>
        <fullName evidence="1">Uncharacterized protein</fullName>
    </submittedName>
</protein>
<reference evidence="1 2" key="1">
    <citation type="journal article" date="2024" name="Plant Biotechnol. J.">
        <title>Genome and CRISPR/Cas9 system of a widespread forest tree (Populus alba) in the world.</title>
        <authorList>
            <person name="Liu Y.J."/>
            <person name="Jiang P.F."/>
            <person name="Han X.M."/>
            <person name="Li X.Y."/>
            <person name="Wang H.M."/>
            <person name="Wang Y.J."/>
            <person name="Wang X.X."/>
            <person name="Zeng Q.Y."/>
        </authorList>
    </citation>
    <scope>NUCLEOTIDE SEQUENCE [LARGE SCALE GENOMIC DNA]</scope>
    <source>
        <strain evidence="2">cv. PAL-ZL1</strain>
    </source>
</reference>
<gene>
    <name evidence="1" type="ORF">D5086_012838</name>
</gene>
<evidence type="ECO:0000313" key="1">
    <source>
        <dbReference type="EMBL" id="KAL3585971.1"/>
    </source>
</evidence>
<comment type="caution">
    <text evidence="1">The sequence shown here is derived from an EMBL/GenBank/DDBJ whole genome shotgun (WGS) entry which is preliminary data.</text>
</comment>
<sequence length="279" mass="32076">MASCIQTNVHRPSLFIPKVSQSRCQNDAPLCVLPLPRVNGSSMKSLKYPQNGLMQQQFATLLKHQKSEPVVKYRNGSAVCLLGGEDKSEKDNQGLAWNPLEKAMGSFKGQSIEDMLRQQIEKQEFYDGGSEKNPPSGGGGGVGVGVEVVLENLRMKYVYIISGEELTRLGKDYLKFLFGKGKSVRLKRAMNKWKRFFQSWNEMKEEDPFWLEKEIINTRTWFDSPEKYKEIFRTWIDIYWDLKSDHNSEDILSPNYCQLGSNMSSATKWRLHHSKDYGE</sequence>
<organism evidence="1 2">
    <name type="scientific">Populus alba</name>
    <name type="common">White poplar</name>
    <dbReference type="NCBI Taxonomy" id="43335"/>
    <lineage>
        <taxon>Eukaryota</taxon>
        <taxon>Viridiplantae</taxon>
        <taxon>Streptophyta</taxon>
        <taxon>Embryophyta</taxon>
        <taxon>Tracheophyta</taxon>
        <taxon>Spermatophyta</taxon>
        <taxon>Magnoliopsida</taxon>
        <taxon>eudicotyledons</taxon>
        <taxon>Gunneridae</taxon>
        <taxon>Pentapetalae</taxon>
        <taxon>rosids</taxon>
        <taxon>fabids</taxon>
        <taxon>Malpighiales</taxon>
        <taxon>Salicaceae</taxon>
        <taxon>Saliceae</taxon>
        <taxon>Populus</taxon>
    </lineage>
</organism>
<evidence type="ECO:0000313" key="2">
    <source>
        <dbReference type="Proteomes" id="UP000309997"/>
    </source>
</evidence>
<accession>A0ACC4C4D3</accession>
<name>A0ACC4C4D3_POPAL</name>
<proteinExistence type="predicted"/>
<dbReference type="EMBL" id="RCHU02000006">
    <property type="protein sequence ID" value="KAL3585971.1"/>
    <property type="molecule type" value="Genomic_DNA"/>
</dbReference>